<accession>A0A3R8PPK8</accession>
<evidence type="ECO:0000313" key="3">
    <source>
        <dbReference type="Proteomes" id="UP000276526"/>
    </source>
</evidence>
<evidence type="ECO:0000313" key="2">
    <source>
        <dbReference type="EMBL" id="RRQ03203.1"/>
    </source>
</evidence>
<dbReference type="RefSeq" id="WP_010271499.1">
    <property type="nucleotide sequence ID" value="NZ_CP066067.1"/>
</dbReference>
<evidence type="ECO:0000313" key="4">
    <source>
        <dbReference type="Proteomes" id="UP000278422"/>
    </source>
</evidence>
<dbReference type="Proteomes" id="UP000278422">
    <property type="component" value="Unassembled WGS sequence"/>
</dbReference>
<keyword evidence="4" id="KW-1185">Reference proteome</keyword>
<organism evidence="1 3">
    <name type="scientific">Corynebacterium bovis</name>
    <dbReference type="NCBI Taxonomy" id="36808"/>
    <lineage>
        <taxon>Bacteria</taxon>
        <taxon>Bacillati</taxon>
        <taxon>Actinomycetota</taxon>
        <taxon>Actinomycetes</taxon>
        <taxon>Mycobacteriales</taxon>
        <taxon>Corynebacteriaceae</taxon>
        <taxon>Corynebacterium</taxon>
    </lineage>
</organism>
<comment type="caution">
    <text evidence="1">The sequence shown here is derived from an EMBL/GenBank/DDBJ whole genome shotgun (WGS) entry which is preliminary data.</text>
</comment>
<dbReference type="GeneID" id="60809011"/>
<proteinExistence type="predicted"/>
<dbReference type="AlphaFoldDB" id="A0A3R8PPK8"/>
<protein>
    <submittedName>
        <fullName evidence="1">TetR family transcriptional regulator</fullName>
    </submittedName>
</protein>
<dbReference type="EMBL" id="PQNQ01000022">
    <property type="protein sequence ID" value="RRQ03203.1"/>
    <property type="molecule type" value="Genomic_DNA"/>
</dbReference>
<gene>
    <name evidence="2" type="ORF">CXF42_07970</name>
    <name evidence="1" type="ORF">CXF48_06670</name>
</gene>
<sequence length="82" mass="8904">MDTTDLLVIADEVCDAVHTRIRSLSALSAVAAVTHCTVDGIPVHGTVEQRRADVVETVRRMQPLVTHNALFAEVVVALLDRD</sequence>
<dbReference type="EMBL" id="PQNK01000009">
    <property type="protein sequence ID" value="RRO86480.1"/>
    <property type="molecule type" value="Genomic_DNA"/>
</dbReference>
<evidence type="ECO:0000313" key="1">
    <source>
        <dbReference type="EMBL" id="RRO86480.1"/>
    </source>
</evidence>
<name>A0A3R8PPK8_9CORY</name>
<dbReference type="OrthoDB" id="4428158at2"/>
<dbReference type="Proteomes" id="UP000276526">
    <property type="component" value="Unassembled WGS sequence"/>
</dbReference>
<reference evidence="3 4" key="1">
    <citation type="submission" date="2018-01" db="EMBL/GenBank/DDBJ databases">
        <title>Twenty Corynebacterium bovis Genomes.</title>
        <authorList>
            <person name="Gulvik C.A."/>
        </authorList>
    </citation>
    <scope>NUCLEOTIDE SEQUENCE [LARGE SCALE GENOMIC DNA]</scope>
    <source>
        <strain evidence="2 4">16-2004</strain>
        <strain evidence="1 3">F6900</strain>
    </source>
</reference>